<accession>A0A561QB45</accession>
<comment type="caution">
    <text evidence="2">The sequence shown here is derived from an EMBL/GenBank/DDBJ whole genome shotgun (WGS) entry which is preliminary data.</text>
</comment>
<dbReference type="InterPro" id="IPR000668">
    <property type="entry name" value="Peptidase_C1A_C"/>
</dbReference>
<protein>
    <submittedName>
        <fullName evidence="2">Papain like protease</fullName>
    </submittedName>
</protein>
<dbReference type="SUPFAM" id="SSF54001">
    <property type="entry name" value="Cysteine proteinases"/>
    <property type="match status" value="1"/>
</dbReference>
<keyword evidence="3" id="KW-1185">Reference proteome</keyword>
<gene>
    <name evidence="2" type="ORF">FHW37_11182</name>
</gene>
<dbReference type="Gene3D" id="3.90.70.10">
    <property type="entry name" value="Cysteine proteinases"/>
    <property type="match status" value="1"/>
</dbReference>
<dbReference type="EMBL" id="VIWP01000011">
    <property type="protein sequence ID" value="TWF47579.1"/>
    <property type="molecule type" value="Genomic_DNA"/>
</dbReference>
<dbReference type="GO" id="GO:0006508">
    <property type="term" value="P:proteolysis"/>
    <property type="evidence" value="ECO:0007669"/>
    <property type="project" value="UniProtKB-KW"/>
</dbReference>
<sequence length="225" mass="24559">MTQPVIKHDLRHLFGEVRDQGLRPTCLAFAVSDCHAAHREGWEPLSAEFAFYQAQRRAGLPPTAGSALLHVLEAVREDGQPAEAGWPYLADLPSDISKWGPPSVSQKYFRASERADGSFAEIVGYLSMGSPPVLVLTIGEQFFVPDKQGVVRAIDGEADVARHAVVAVASGQTADGNWLLIRNSWGPTWGIDGHAWISEQYVSRRLHRLAVLKEDLSVSAHKTAA</sequence>
<dbReference type="InterPro" id="IPR038765">
    <property type="entry name" value="Papain-like_cys_pep_sf"/>
</dbReference>
<keyword evidence="2" id="KW-0378">Hydrolase</keyword>
<keyword evidence="2" id="KW-0645">Protease</keyword>
<dbReference type="GO" id="GO:0008234">
    <property type="term" value="F:cysteine-type peptidase activity"/>
    <property type="evidence" value="ECO:0007669"/>
    <property type="project" value="InterPro"/>
</dbReference>
<dbReference type="Proteomes" id="UP000320653">
    <property type="component" value="Unassembled WGS sequence"/>
</dbReference>
<organism evidence="2 3">
    <name type="scientific">Neorhizobium alkalisoli</name>
    <dbReference type="NCBI Taxonomy" id="528178"/>
    <lineage>
        <taxon>Bacteria</taxon>
        <taxon>Pseudomonadati</taxon>
        <taxon>Pseudomonadota</taxon>
        <taxon>Alphaproteobacteria</taxon>
        <taxon>Hyphomicrobiales</taxon>
        <taxon>Rhizobiaceae</taxon>
        <taxon>Rhizobium/Agrobacterium group</taxon>
        <taxon>Neorhizobium</taxon>
    </lineage>
</organism>
<dbReference type="AlphaFoldDB" id="A0A561QB45"/>
<proteinExistence type="predicted"/>
<evidence type="ECO:0000259" key="1">
    <source>
        <dbReference type="Pfam" id="PF00112"/>
    </source>
</evidence>
<dbReference type="RefSeq" id="WP_145642401.1">
    <property type="nucleotide sequence ID" value="NZ_VIWP01000011.1"/>
</dbReference>
<feature type="domain" description="Peptidase C1A papain C-terminal" evidence="1">
    <location>
        <begin position="118"/>
        <end position="200"/>
    </location>
</feature>
<evidence type="ECO:0000313" key="2">
    <source>
        <dbReference type="EMBL" id="TWF47579.1"/>
    </source>
</evidence>
<dbReference type="Pfam" id="PF00112">
    <property type="entry name" value="Peptidase_C1"/>
    <property type="match status" value="1"/>
</dbReference>
<reference evidence="2 3" key="1">
    <citation type="submission" date="2019-06" db="EMBL/GenBank/DDBJ databases">
        <title>Sorghum-associated microbial communities from plants grown in Nebraska, USA.</title>
        <authorList>
            <person name="Schachtman D."/>
        </authorList>
    </citation>
    <scope>NUCLEOTIDE SEQUENCE [LARGE SCALE GENOMIC DNA]</scope>
    <source>
        <strain evidence="2 3">1225</strain>
    </source>
</reference>
<name>A0A561QB45_9HYPH</name>
<dbReference type="OrthoDB" id="5318987at2"/>
<evidence type="ECO:0000313" key="3">
    <source>
        <dbReference type="Proteomes" id="UP000320653"/>
    </source>
</evidence>